<gene>
    <name evidence="1" type="ORF">JCM7686_2533</name>
</gene>
<evidence type="ECO:0000313" key="1">
    <source>
        <dbReference type="EMBL" id="AGT09601.1"/>
    </source>
</evidence>
<name>S5YWN2_PARAH</name>
<dbReference type="Gene3D" id="3.50.30.50">
    <property type="entry name" value="Putative cyclase"/>
    <property type="match status" value="1"/>
</dbReference>
<organism evidence="1 2">
    <name type="scientific">Paracoccus aminophilus JCM 7686</name>
    <dbReference type="NCBI Taxonomy" id="1367847"/>
    <lineage>
        <taxon>Bacteria</taxon>
        <taxon>Pseudomonadati</taxon>
        <taxon>Pseudomonadota</taxon>
        <taxon>Alphaproteobacteria</taxon>
        <taxon>Rhodobacterales</taxon>
        <taxon>Paracoccaceae</taxon>
        <taxon>Paracoccus</taxon>
    </lineage>
</organism>
<dbReference type="eggNOG" id="COG1878">
    <property type="taxonomic scope" value="Bacteria"/>
</dbReference>
<dbReference type="GO" id="GO:0004061">
    <property type="term" value="F:arylformamidase activity"/>
    <property type="evidence" value="ECO:0007669"/>
    <property type="project" value="InterPro"/>
</dbReference>
<dbReference type="PANTHER" id="PTHR31118:SF12">
    <property type="entry name" value="CYCLASE-LIKE PROTEIN 2"/>
    <property type="match status" value="1"/>
</dbReference>
<dbReference type="Pfam" id="PF04199">
    <property type="entry name" value="Cyclase"/>
    <property type="match status" value="1"/>
</dbReference>
<dbReference type="SUPFAM" id="SSF102198">
    <property type="entry name" value="Putative cyclase"/>
    <property type="match status" value="1"/>
</dbReference>
<dbReference type="HOGENOM" id="CLU_030671_2_0_5"/>
<dbReference type="EMBL" id="CP006650">
    <property type="protein sequence ID" value="AGT09601.1"/>
    <property type="molecule type" value="Genomic_DNA"/>
</dbReference>
<dbReference type="InterPro" id="IPR007325">
    <property type="entry name" value="KFase/CYL"/>
</dbReference>
<evidence type="ECO:0008006" key="3">
    <source>
        <dbReference type="Google" id="ProtNLM"/>
    </source>
</evidence>
<reference evidence="1 2" key="1">
    <citation type="journal article" date="2014" name="BMC Genomics">
        <title>Architecture and functions of a multipartite genome of the methylotrophic bacterium Paracoccus aminophilus JCM 7686, containing primary and secondary chromids.</title>
        <authorList>
            <person name="Dziewit L."/>
            <person name="Czarnecki J."/>
            <person name="Wibberg D."/>
            <person name="Radlinska M."/>
            <person name="Mrozek P."/>
            <person name="Szymczak M."/>
            <person name="Schluter A."/>
            <person name="Puhler A."/>
            <person name="Bartosik D."/>
        </authorList>
    </citation>
    <scope>NUCLEOTIDE SEQUENCE [LARGE SCALE GENOMIC DNA]</scope>
    <source>
        <strain evidence="1">JCM 7686</strain>
    </source>
</reference>
<sequence length="315" mass="33383">MNARDLAAKSWGYVLFAPRKPLVFSFLHVTLCCRRWVRPSEDHGMCHACVIESVKSDMISRRSLFTGAAALGATAVTLGAVSARPALAQSTGKVVDLTHAWDETFPTFDGAPGIAYEEAVNFDKSGYQLWKLTIFEHSGTHIDAPLHFSKDGKSVAELDPGNLVCPLCIIDITAKAKDDANAMVEAEDVETWVKAHGEIPAGAVVALNSGWAAKVGTPEFRNDAEGKFAFPGFAKSATDKLAEMQVAGIGVDSLSLDPGNSPDFAVHKSWLPSGRFGIEALAGLDQLPATGATIFVGAPKHKRGTGGPARVLAVL</sequence>
<keyword evidence="2" id="KW-1185">Reference proteome</keyword>
<dbReference type="Proteomes" id="UP000015480">
    <property type="component" value="Chromosome"/>
</dbReference>
<dbReference type="InterPro" id="IPR037175">
    <property type="entry name" value="KFase_sf"/>
</dbReference>
<dbReference type="GO" id="GO:0019441">
    <property type="term" value="P:L-tryptophan catabolic process to kynurenine"/>
    <property type="evidence" value="ECO:0007669"/>
    <property type="project" value="InterPro"/>
</dbReference>
<dbReference type="InterPro" id="IPR006311">
    <property type="entry name" value="TAT_signal"/>
</dbReference>
<dbReference type="KEGG" id="pami:JCM7686_2533"/>
<proteinExistence type="predicted"/>
<accession>S5YWN2</accession>
<dbReference type="PANTHER" id="PTHR31118">
    <property type="entry name" value="CYCLASE-LIKE PROTEIN 2"/>
    <property type="match status" value="1"/>
</dbReference>
<dbReference type="STRING" id="1367847.JCM7686_2533"/>
<evidence type="ECO:0000313" key="2">
    <source>
        <dbReference type="Proteomes" id="UP000015480"/>
    </source>
</evidence>
<protein>
    <recommendedName>
        <fullName evidence="3">Cyclase family protein</fullName>
    </recommendedName>
</protein>
<dbReference type="AlphaFoldDB" id="S5YWN2"/>
<dbReference type="PROSITE" id="PS51318">
    <property type="entry name" value="TAT"/>
    <property type="match status" value="1"/>
</dbReference>
<dbReference type="PATRIC" id="fig|1367847.3.peg.2536"/>